<protein>
    <submittedName>
        <fullName evidence="3">Uncharacterized protein</fullName>
    </submittedName>
</protein>
<keyword evidence="4" id="KW-1185">Reference proteome</keyword>
<evidence type="ECO:0000313" key="3">
    <source>
        <dbReference type="EMBL" id="KAJ2003667.1"/>
    </source>
</evidence>
<reference evidence="3" key="1">
    <citation type="submission" date="2022-07" db="EMBL/GenBank/DDBJ databases">
        <title>Phylogenomic reconstructions and comparative analyses of Kickxellomycotina fungi.</title>
        <authorList>
            <person name="Reynolds N.K."/>
            <person name="Stajich J.E."/>
            <person name="Barry K."/>
            <person name="Grigoriev I.V."/>
            <person name="Crous P."/>
            <person name="Smith M.E."/>
        </authorList>
    </citation>
    <scope>NUCLEOTIDE SEQUENCE</scope>
    <source>
        <strain evidence="3">IMI 214461</strain>
    </source>
</reference>
<accession>A0A9W8BDK1</accession>
<proteinExistence type="predicted"/>
<comment type="caution">
    <text evidence="3">The sequence shown here is derived from an EMBL/GenBank/DDBJ whole genome shotgun (WGS) entry which is preliminary data.</text>
</comment>
<evidence type="ECO:0000313" key="4">
    <source>
        <dbReference type="Proteomes" id="UP001150907"/>
    </source>
</evidence>
<dbReference type="InterPro" id="IPR049192">
    <property type="entry name" value="DUF4246_C"/>
</dbReference>
<feature type="domain" description="DUF4246" evidence="2">
    <location>
        <begin position="34"/>
        <end position="76"/>
    </location>
</feature>
<dbReference type="InterPro" id="IPR049207">
    <property type="entry name" value="DUF4246_N"/>
</dbReference>
<evidence type="ECO:0000259" key="1">
    <source>
        <dbReference type="Pfam" id="PF14033"/>
    </source>
</evidence>
<dbReference type="OrthoDB" id="415532at2759"/>
<dbReference type="EMBL" id="JANBQF010000205">
    <property type="protein sequence ID" value="KAJ2003667.1"/>
    <property type="molecule type" value="Genomic_DNA"/>
</dbReference>
<dbReference type="AlphaFoldDB" id="A0A9W8BDK1"/>
<dbReference type="PANTHER" id="PTHR33119:SF1">
    <property type="entry name" value="FE2OG DIOXYGENASE DOMAIN-CONTAINING PROTEIN"/>
    <property type="match status" value="1"/>
</dbReference>
<dbReference type="Proteomes" id="UP001150907">
    <property type="component" value="Unassembled WGS sequence"/>
</dbReference>
<organism evidence="3 4">
    <name type="scientific">Coemansia thaxteri</name>
    <dbReference type="NCBI Taxonomy" id="2663907"/>
    <lineage>
        <taxon>Eukaryota</taxon>
        <taxon>Fungi</taxon>
        <taxon>Fungi incertae sedis</taxon>
        <taxon>Zoopagomycota</taxon>
        <taxon>Kickxellomycotina</taxon>
        <taxon>Kickxellomycetes</taxon>
        <taxon>Kickxellales</taxon>
        <taxon>Kickxellaceae</taxon>
        <taxon>Coemansia</taxon>
    </lineage>
</organism>
<gene>
    <name evidence="3" type="ORF">H4R26_002951</name>
</gene>
<dbReference type="PANTHER" id="PTHR33119">
    <property type="entry name" value="IFI3P"/>
    <property type="match status" value="1"/>
</dbReference>
<dbReference type="InterPro" id="IPR025340">
    <property type="entry name" value="DUF4246"/>
</dbReference>
<feature type="domain" description="DUF4246" evidence="1">
    <location>
        <begin position="88"/>
        <end position="538"/>
    </location>
</feature>
<dbReference type="Pfam" id="PF14033">
    <property type="entry name" value="DUF4246"/>
    <property type="match status" value="1"/>
</dbReference>
<evidence type="ECO:0000259" key="2">
    <source>
        <dbReference type="Pfam" id="PF21666"/>
    </source>
</evidence>
<name>A0A9W8BDK1_9FUNG</name>
<dbReference type="Pfam" id="PF21666">
    <property type="entry name" value="DUF4246_N"/>
    <property type="match status" value="1"/>
</dbReference>
<sequence>MVGVSEILAPEPARQAMSVDQRIRRACPPGALYAMWDNDYNTLSEKRIMQASGSIRAKPGWACKLQNEDTVAQWKTDAKEQGLAGLEVDYVVAELWYYASLHKTGSDAVLSAVDGVWCSDSLIDEGTTNALKYHAAMLENVRGREKDWQPDSNGQVLNLVDPSLYPLDYQRSSVLTTPIKSPEAALQLQSFGVFPGTWLNWTKLLNPLTSESGYAGDSNKETSLMFQTRWPIEGATQSHYYLGQRTKRCYSNLFCSTDSCWLPAEFQVDHDGVTTIESYINNLHPLKHAALYCIIESIFSKFMSLLEQAVTDLVHPRGKRVVPDPSNWYSSAIPEPEDSYADDFDQRYEEWEENRVFVEPQPEPFVIPDRPAEPYNLRGRRLQAFVKMSNTELTPAKPTYDGTDWAVNGMANERIIATGIYFYDVENISDSKIRFRETLSEDIENDQDDWRGVGLAFGIPEDDDEDGVPLSQEVGHVKIRNGLCLVFPNKYQHRHSGTQLADPTRPGHCKTLVIYFVDPATRIPSTEIVPPQQQSWWAGSVLSIGKLDRLPLLVKDGIMKQVDFPMSLVAAKEYRLERTIERNESNTYASENMFERAFFI</sequence>